<evidence type="ECO:0000256" key="13">
    <source>
        <dbReference type="ARBA" id="ARBA00023002"/>
    </source>
</evidence>
<protein>
    <recommendedName>
        <fullName evidence="5">Mitochondrial intermembrane space import and assembly protein 40</fullName>
    </recommendedName>
    <alternativeName>
        <fullName evidence="20">Mitochondrial import inner membrane translocase TIM40</fullName>
    </alternativeName>
</protein>
<feature type="compositionally biased region" description="Basic and acidic residues" evidence="21">
    <location>
        <begin position="254"/>
        <end position="263"/>
    </location>
</feature>
<evidence type="ECO:0000256" key="19">
    <source>
        <dbReference type="ARBA" id="ARBA00024980"/>
    </source>
</evidence>
<sequence length="302" mass="32259">MYRAALRTASRPAVGGLRTSLVRTAPRRFASTAPADKSRSWKSSAARWGLAVAGVYYYNTSSVFADEAEAHALPTPAPYTENELPTVDALIEQKRKDVSPKPVEPATKKTETPKTEAVKTDDKSEAPAQSAAGFGGPEALEEEASQEGAFNPETGEINWDCPCLGGMAHGPCGEEFKTAFSCFVYSTEEPKGMDCIEKFQGMQECFRKYPEIYGSELEEADAAEAEGGEEAAAAAPAAAVAAPEAAEAAEILAEDRQQLRENGRVGGRNSDVAETDNLPGVKLVKSSPSSLTEEVKEQKKEN</sequence>
<dbReference type="PANTHER" id="PTHR21622:SF0">
    <property type="entry name" value="COILED-COIL-HELIX-COILED-COIL-HELIX DOMAIN CONTAINING 4"/>
    <property type="match status" value="1"/>
</dbReference>
<dbReference type="GO" id="GO:0005743">
    <property type="term" value="C:mitochondrial inner membrane"/>
    <property type="evidence" value="ECO:0007669"/>
    <property type="project" value="UniProtKB-SubCell"/>
</dbReference>
<evidence type="ECO:0000256" key="18">
    <source>
        <dbReference type="ARBA" id="ARBA00023284"/>
    </source>
</evidence>
<comment type="cofactor">
    <cofactor evidence="1">
        <name>Zn(2+)</name>
        <dbReference type="ChEBI" id="CHEBI:29105"/>
    </cofactor>
</comment>
<evidence type="ECO:0000256" key="5">
    <source>
        <dbReference type="ARBA" id="ARBA00013714"/>
    </source>
</evidence>
<dbReference type="GO" id="GO:0015035">
    <property type="term" value="F:protein-disulfide reductase activity"/>
    <property type="evidence" value="ECO:0007669"/>
    <property type="project" value="InterPro"/>
</dbReference>
<evidence type="ECO:0000256" key="16">
    <source>
        <dbReference type="ARBA" id="ARBA00023136"/>
    </source>
</evidence>
<evidence type="ECO:0000256" key="9">
    <source>
        <dbReference type="ARBA" id="ARBA00022927"/>
    </source>
</evidence>
<evidence type="ECO:0000256" key="2">
    <source>
        <dbReference type="ARBA" id="ARBA00001973"/>
    </source>
</evidence>
<evidence type="ECO:0000313" key="22">
    <source>
        <dbReference type="EMBL" id="QYT05424.1"/>
    </source>
</evidence>
<keyword evidence="14" id="KW-0811">Translocation</keyword>
<dbReference type="Proteomes" id="UP000826661">
    <property type="component" value="Chromosome VII"/>
</dbReference>
<comment type="subcellular location">
    <subcellularLocation>
        <location evidence="3">Mitochondrion inner membrane</location>
        <topology evidence="3">Single-pass type II membrane protein</topology>
        <orientation evidence="3">Intermembrane side</orientation>
    </subcellularLocation>
</comment>
<dbReference type="InterPro" id="IPR039289">
    <property type="entry name" value="CHCHD4"/>
</dbReference>
<keyword evidence="23" id="KW-1185">Reference proteome</keyword>
<keyword evidence="12" id="KW-1133">Transmembrane helix</keyword>
<evidence type="ECO:0000256" key="10">
    <source>
        <dbReference type="ARBA" id="ARBA00022946"/>
    </source>
</evidence>
<evidence type="ECO:0000256" key="4">
    <source>
        <dbReference type="ARBA" id="ARBA00011245"/>
    </source>
</evidence>
<feature type="compositionally biased region" description="Basic and acidic residues" evidence="21">
    <location>
        <begin position="106"/>
        <end position="125"/>
    </location>
</feature>
<evidence type="ECO:0000256" key="14">
    <source>
        <dbReference type="ARBA" id="ARBA00023010"/>
    </source>
</evidence>
<keyword evidence="8" id="KW-0999">Mitochondrion inner membrane</keyword>
<name>A0A8G0PQT5_9HYPO</name>
<proteinExistence type="predicted"/>
<keyword evidence="11" id="KW-0735">Signal-anchor</keyword>
<dbReference type="GO" id="GO:0005758">
    <property type="term" value="C:mitochondrial intermembrane space"/>
    <property type="evidence" value="ECO:0007669"/>
    <property type="project" value="TreeGrafter"/>
</dbReference>
<dbReference type="FunFam" id="1.10.287.2900:FF:000002">
    <property type="entry name" value="Mitochondrial intermembrane space import and assembly protein"/>
    <property type="match status" value="1"/>
</dbReference>
<evidence type="ECO:0000313" key="23">
    <source>
        <dbReference type="Proteomes" id="UP000826661"/>
    </source>
</evidence>
<dbReference type="AlphaFoldDB" id="A0A8G0PQT5"/>
<accession>A0A8G0PQT5</accession>
<dbReference type="GO" id="GO:0045041">
    <property type="term" value="P:protein import into mitochondrial intermembrane space"/>
    <property type="evidence" value="ECO:0007669"/>
    <property type="project" value="InterPro"/>
</dbReference>
<evidence type="ECO:0000256" key="7">
    <source>
        <dbReference type="ARBA" id="ARBA00022692"/>
    </source>
</evidence>
<keyword evidence="7" id="KW-0812">Transmembrane</keyword>
<evidence type="ECO:0000256" key="20">
    <source>
        <dbReference type="ARBA" id="ARBA00033150"/>
    </source>
</evidence>
<dbReference type="Gene3D" id="1.10.287.2900">
    <property type="match status" value="1"/>
</dbReference>
<dbReference type="PANTHER" id="PTHR21622">
    <property type="entry name" value="COILED-COIL-HELIX-COILED-COIL-HELIX DOMAIN CONTAINING 4"/>
    <property type="match status" value="1"/>
</dbReference>
<keyword evidence="18" id="KW-0676">Redox-active center</keyword>
<keyword evidence="16" id="KW-0472">Membrane</keyword>
<dbReference type="PROSITE" id="PS51808">
    <property type="entry name" value="CHCH"/>
    <property type="match status" value="1"/>
</dbReference>
<feature type="region of interest" description="Disordered" evidence="21">
    <location>
        <begin position="94"/>
        <end position="152"/>
    </location>
</feature>
<evidence type="ECO:0000256" key="15">
    <source>
        <dbReference type="ARBA" id="ARBA00023128"/>
    </source>
</evidence>
<gene>
    <name evidence="22" type="ORF">H0G86_012316</name>
</gene>
<comment type="subunit">
    <text evidence="4">Monomer.</text>
</comment>
<evidence type="ECO:0000256" key="11">
    <source>
        <dbReference type="ARBA" id="ARBA00022968"/>
    </source>
</evidence>
<evidence type="ECO:0000256" key="3">
    <source>
        <dbReference type="ARBA" id="ARBA00004164"/>
    </source>
</evidence>
<feature type="compositionally biased region" description="Basic and acidic residues" evidence="21">
    <location>
        <begin position="293"/>
        <end position="302"/>
    </location>
</feature>
<keyword evidence="9" id="KW-0653">Protein transport</keyword>
<comment type="cofactor">
    <cofactor evidence="2">
        <name>Cu(2+)</name>
        <dbReference type="ChEBI" id="CHEBI:29036"/>
    </cofactor>
</comment>
<evidence type="ECO:0000256" key="1">
    <source>
        <dbReference type="ARBA" id="ARBA00001947"/>
    </source>
</evidence>
<keyword evidence="13" id="KW-0560">Oxidoreductase</keyword>
<organism evidence="22 23">
    <name type="scientific">Trichoderma simmonsii</name>
    <dbReference type="NCBI Taxonomy" id="1491479"/>
    <lineage>
        <taxon>Eukaryota</taxon>
        <taxon>Fungi</taxon>
        <taxon>Dikarya</taxon>
        <taxon>Ascomycota</taxon>
        <taxon>Pezizomycotina</taxon>
        <taxon>Sordariomycetes</taxon>
        <taxon>Hypocreomycetidae</taxon>
        <taxon>Hypocreales</taxon>
        <taxon>Hypocreaceae</taxon>
        <taxon>Trichoderma</taxon>
    </lineage>
</organism>
<evidence type="ECO:0000256" key="21">
    <source>
        <dbReference type="SAM" id="MobiDB-lite"/>
    </source>
</evidence>
<dbReference type="EMBL" id="CP075870">
    <property type="protein sequence ID" value="QYT05424.1"/>
    <property type="molecule type" value="Genomic_DNA"/>
</dbReference>
<keyword evidence="10" id="KW-0809">Transit peptide</keyword>
<comment type="function">
    <text evidence="19">Required for the import and folding of small cysteine-containing proteins (small Tim) in the mitochondrial intermembrane space (IMS). Forms a redox cycle with ERV1 that involves a disulfide relay system. Precursor proteins to be imported into the IMS are translocated in their reduced form into the mitochondria. The oxidized form of MIA40 forms a transient intermolecular disulfide bridge with the reduced precursor protein, resulting in oxidation of the precursor protein that now contains an intramolecular disulfide bond and is able to undergo folding in the IMS.</text>
</comment>
<evidence type="ECO:0000256" key="12">
    <source>
        <dbReference type="ARBA" id="ARBA00022989"/>
    </source>
</evidence>
<keyword evidence="17" id="KW-1015">Disulfide bond</keyword>
<keyword evidence="15" id="KW-0496">Mitochondrion</keyword>
<evidence type="ECO:0000256" key="17">
    <source>
        <dbReference type="ARBA" id="ARBA00023157"/>
    </source>
</evidence>
<feature type="region of interest" description="Disordered" evidence="21">
    <location>
        <begin position="254"/>
        <end position="302"/>
    </location>
</feature>
<keyword evidence="6" id="KW-0813">Transport</keyword>
<evidence type="ECO:0000256" key="6">
    <source>
        <dbReference type="ARBA" id="ARBA00022448"/>
    </source>
</evidence>
<evidence type="ECO:0000256" key="8">
    <source>
        <dbReference type="ARBA" id="ARBA00022792"/>
    </source>
</evidence>
<reference evidence="22 23" key="1">
    <citation type="journal article" date="2021" name="BMC Genomics">
        <title>Telomere-to-telomere genome assembly of asparaginase-producing Trichoderma simmonsii.</title>
        <authorList>
            <person name="Chung D."/>
            <person name="Kwon Y.M."/>
            <person name="Yang Y."/>
        </authorList>
    </citation>
    <scope>NUCLEOTIDE SEQUENCE [LARGE SCALE GENOMIC DNA]</scope>
    <source>
        <strain evidence="22 23">GH-Sj1</strain>
    </source>
</reference>